<dbReference type="PANTHER" id="PTHR11102">
    <property type="entry name" value="SEL-1-LIKE PROTEIN"/>
    <property type="match status" value="1"/>
</dbReference>
<dbReference type="Proteomes" id="UP000030960">
    <property type="component" value="Unassembled WGS sequence"/>
</dbReference>
<accession>A0A0B3SKK0</accession>
<sequence length="356" mass="37591">MIRSTRDLTKVILAAALMPLAAPAQAAGAEDAARLCRELAGPATAEAPVSKQAVSDYFRALRSARAACERAVIGANPDPEALFQVAVLMQADGEHALALETFELAAEAGVAAARTKLGDYFNFGTGDVSEDLDRAIAEYRAAADAGDLPAKATLGMMSGLGRGTSRDFRQMVGLLQEAADGGYHFAQLRLASIYMNPRSLPRDLAEELGLPDVVKAAEMLELASKQGNEDAARALSQLYSEDGPVTDPAQRAALIRRSAQGGDPAAINALGFLYERGEGVDYDPEQAASLYVQALESGQVSVNEIRGRVDGRAVAWDRDTALAFQRILQERGLYDGALDAKVGPGTLRAARGLATQ</sequence>
<feature type="chain" id="PRO_5002081662" evidence="1">
    <location>
        <begin position="27"/>
        <end position="356"/>
    </location>
</feature>
<comment type="caution">
    <text evidence="2">The sequence shown here is derived from an EMBL/GenBank/DDBJ whole genome shotgun (WGS) entry which is preliminary data.</text>
</comment>
<keyword evidence="1" id="KW-0732">Signal</keyword>
<dbReference type="PANTHER" id="PTHR11102:SF160">
    <property type="entry name" value="ERAD-ASSOCIATED E3 UBIQUITIN-PROTEIN LIGASE COMPONENT HRD3"/>
    <property type="match status" value="1"/>
</dbReference>
<keyword evidence="3" id="KW-1185">Reference proteome</keyword>
<dbReference type="SMART" id="SM00671">
    <property type="entry name" value="SEL1"/>
    <property type="match status" value="5"/>
</dbReference>
<gene>
    <name evidence="2" type="ORF">OA50_04444</name>
</gene>
<dbReference type="InterPro" id="IPR006597">
    <property type="entry name" value="Sel1-like"/>
</dbReference>
<evidence type="ECO:0000313" key="3">
    <source>
        <dbReference type="Proteomes" id="UP000030960"/>
    </source>
</evidence>
<organism evidence="2 3">
    <name type="scientific">Mameliella alba</name>
    <dbReference type="NCBI Taxonomy" id="561184"/>
    <lineage>
        <taxon>Bacteria</taxon>
        <taxon>Pseudomonadati</taxon>
        <taxon>Pseudomonadota</taxon>
        <taxon>Alphaproteobacteria</taxon>
        <taxon>Rhodobacterales</taxon>
        <taxon>Roseobacteraceae</taxon>
        <taxon>Mameliella</taxon>
    </lineage>
</organism>
<dbReference type="Gene3D" id="1.25.40.10">
    <property type="entry name" value="Tetratricopeptide repeat domain"/>
    <property type="match status" value="1"/>
</dbReference>
<dbReference type="STRING" id="561184.SAMN05216376_102358"/>
<proteinExistence type="predicted"/>
<feature type="signal peptide" evidence="1">
    <location>
        <begin position="1"/>
        <end position="26"/>
    </location>
</feature>
<reference evidence="2 3" key="1">
    <citation type="submission" date="2014-10" db="EMBL/GenBank/DDBJ databases">
        <title>Genome sequence of Ponticoccus sp. strain UMTAT08 isolated from clonal culture of toxic dinoflagellate Alexandrium tamiyavanichii.</title>
        <authorList>
            <person name="Gan H.Y."/>
            <person name="Muhd D.-D."/>
            <person name="Mohd Noor M.E."/>
            <person name="Yeong Y.S."/>
            <person name="Usup G."/>
        </authorList>
    </citation>
    <scope>NUCLEOTIDE SEQUENCE [LARGE SCALE GENOMIC DNA]</scope>
    <source>
        <strain evidence="2 3">UMTAT08</strain>
    </source>
</reference>
<dbReference type="InterPro" id="IPR050767">
    <property type="entry name" value="Sel1_AlgK"/>
</dbReference>
<evidence type="ECO:0000256" key="1">
    <source>
        <dbReference type="SAM" id="SignalP"/>
    </source>
</evidence>
<dbReference type="InterPro" id="IPR011990">
    <property type="entry name" value="TPR-like_helical_dom_sf"/>
</dbReference>
<evidence type="ECO:0000313" key="2">
    <source>
        <dbReference type="EMBL" id="KHQ51074.1"/>
    </source>
</evidence>
<dbReference type="OrthoDB" id="5321503at2"/>
<protein>
    <submittedName>
        <fullName evidence="2">Sel1-like protein</fullName>
    </submittedName>
</protein>
<dbReference type="AlphaFoldDB" id="A0A0B3SKK0"/>
<name>A0A0B3SKK0_9RHOB</name>
<dbReference type="SUPFAM" id="SSF81901">
    <property type="entry name" value="HCP-like"/>
    <property type="match status" value="2"/>
</dbReference>
<dbReference type="RefSeq" id="WP_043145258.1">
    <property type="nucleotide sequence ID" value="NZ_JSUQ01000020.1"/>
</dbReference>
<dbReference type="EMBL" id="JSUQ01000020">
    <property type="protein sequence ID" value="KHQ51074.1"/>
    <property type="molecule type" value="Genomic_DNA"/>
</dbReference>
<dbReference type="Pfam" id="PF08238">
    <property type="entry name" value="Sel1"/>
    <property type="match status" value="4"/>
</dbReference>